<accession>A0A067N3A5</accession>
<evidence type="ECO:0000313" key="2">
    <source>
        <dbReference type="Proteomes" id="UP000027195"/>
    </source>
</evidence>
<dbReference type="EMBL" id="KL198021">
    <property type="protein sequence ID" value="KDQ18627.1"/>
    <property type="molecule type" value="Genomic_DNA"/>
</dbReference>
<name>A0A067N3A5_BOTB1</name>
<evidence type="ECO:0000313" key="1">
    <source>
        <dbReference type="EMBL" id="KDQ18627.1"/>
    </source>
</evidence>
<gene>
    <name evidence="1" type="ORF">BOTBODRAFT_516940</name>
</gene>
<dbReference type="Proteomes" id="UP000027195">
    <property type="component" value="Unassembled WGS sequence"/>
</dbReference>
<proteinExistence type="predicted"/>
<keyword evidence="2" id="KW-1185">Reference proteome</keyword>
<dbReference type="AlphaFoldDB" id="A0A067N3A5"/>
<dbReference type="HOGENOM" id="CLU_2305620_0_0_1"/>
<organism evidence="1 2">
    <name type="scientific">Botryobasidium botryosum (strain FD-172 SS1)</name>
    <dbReference type="NCBI Taxonomy" id="930990"/>
    <lineage>
        <taxon>Eukaryota</taxon>
        <taxon>Fungi</taxon>
        <taxon>Dikarya</taxon>
        <taxon>Basidiomycota</taxon>
        <taxon>Agaricomycotina</taxon>
        <taxon>Agaricomycetes</taxon>
        <taxon>Cantharellales</taxon>
        <taxon>Botryobasidiaceae</taxon>
        <taxon>Botryobasidium</taxon>
    </lineage>
</organism>
<sequence length="116" mass="12548">MLYTQSFHSNLKQLHDILSPVCADLAGSLPVNLQVLNLGAAIIIVAARTFWLQSREATPSDFQISLGQYMSLGIADKVRNEILEAFGGAGGEVYTSDEQNARLLQIVLENQMGLGA</sequence>
<protein>
    <submittedName>
        <fullName evidence="1">Uncharacterized protein</fullName>
    </submittedName>
</protein>
<reference evidence="2" key="1">
    <citation type="journal article" date="2014" name="Proc. Natl. Acad. Sci. U.S.A.">
        <title>Extensive sampling of basidiomycete genomes demonstrates inadequacy of the white-rot/brown-rot paradigm for wood decay fungi.</title>
        <authorList>
            <person name="Riley R."/>
            <person name="Salamov A.A."/>
            <person name="Brown D.W."/>
            <person name="Nagy L.G."/>
            <person name="Floudas D."/>
            <person name="Held B.W."/>
            <person name="Levasseur A."/>
            <person name="Lombard V."/>
            <person name="Morin E."/>
            <person name="Otillar R."/>
            <person name="Lindquist E.A."/>
            <person name="Sun H."/>
            <person name="LaButti K.M."/>
            <person name="Schmutz J."/>
            <person name="Jabbour D."/>
            <person name="Luo H."/>
            <person name="Baker S.E."/>
            <person name="Pisabarro A.G."/>
            <person name="Walton J.D."/>
            <person name="Blanchette R.A."/>
            <person name="Henrissat B."/>
            <person name="Martin F."/>
            <person name="Cullen D."/>
            <person name="Hibbett D.S."/>
            <person name="Grigoriev I.V."/>
        </authorList>
    </citation>
    <scope>NUCLEOTIDE SEQUENCE [LARGE SCALE GENOMIC DNA]</scope>
    <source>
        <strain evidence="2">FD-172 SS1</strain>
    </source>
</reference>
<dbReference type="InParanoid" id="A0A067N3A5"/>